<gene>
    <name evidence="2" type="ORF">J2W95_000555</name>
</gene>
<feature type="transmembrane region" description="Helical" evidence="1">
    <location>
        <begin position="75"/>
        <end position="96"/>
    </location>
</feature>
<sequence length="200" mass="23166">MSKHIKIDIDTRKNIFCPKCYTDLGLPVGVENLQFFECYNCDKKFKNPHCKIKNKTNRATQYPKKSKQTTILDSIISYSLIIILFLAMTGCTIWFLRWSDSNQSSNSKYNSNRSESSNTYQVTQVTYAATSEETFHNMFKYFRVNDQEVINQLLYNEDLIILPEGTKLYLLGGNGITYAIVREKGSTQKLWVVPQHISKN</sequence>
<proteinExistence type="predicted"/>
<evidence type="ECO:0000256" key="1">
    <source>
        <dbReference type="SAM" id="Phobius"/>
    </source>
</evidence>
<comment type="caution">
    <text evidence="2">The sequence shown here is derived from an EMBL/GenBank/DDBJ whole genome shotgun (WGS) entry which is preliminary data.</text>
</comment>
<dbReference type="RefSeq" id="WP_310003701.1">
    <property type="nucleotide sequence ID" value="NZ_JAVDTX010000001.1"/>
</dbReference>
<keyword evidence="3" id="KW-1185">Reference proteome</keyword>
<dbReference type="EMBL" id="JAVDTX010000001">
    <property type="protein sequence ID" value="MDR6843875.1"/>
    <property type="molecule type" value="Genomic_DNA"/>
</dbReference>
<keyword evidence="1" id="KW-1133">Transmembrane helix</keyword>
<organism evidence="2 3">
    <name type="scientific">Flavobacterium granuli</name>
    <dbReference type="NCBI Taxonomy" id="280093"/>
    <lineage>
        <taxon>Bacteria</taxon>
        <taxon>Pseudomonadati</taxon>
        <taxon>Bacteroidota</taxon>
        <taxon>Flavobacteriia</taxon>
        <taxon>Flavobacteriales</taxon>
        <taxon>Flavobacteriaceae</taxon>
        <taxon>Flavobacterium</taxon>
    </lineage>
</organism>
<keyword evidence="1" id="KW-0812">Transmembrane</keyword>
<accession>A0ABU1S129</accession>
<protein>
    <submittedName>
        <fullName evidence="2">Uncharacterized protein</fullName>
    </submittedName>
</protein>
<evidence type="ECO:0000313" key="2">
    <source>
        <dbReference type="EMBL" id="MDR6843875.1"/>
    </source>
</evidence>
<name>A0ABU1S129_9FLAO</name>
<reference evidence="2 3" key="1">
    <citation type="submission" date="2023-07" db="EMBL/GenBank/DDBJ databases">
        <title>Sorghum-associated microbial communities from plants grown in Nebraska, USA.</title>
        <authorList>
            <person name="Schachtman D."/>
        </authorList>
    </citation>
    <scope>NUCLEOTIDE SEQUENCE [LARGE SCALE GENOMIC DNA]</scope>
    <source>
        <strain evidence="2 3">BE124</strain>
    </source>
</reference>
<keyword evidence="1" id="KW-0472">Membrane</keyword>
<dbReference type="Proteomes" id="UP001261871">
    <property type="component" value="Unassembled WGS sequence"/>
</dbReference>
<evidence type="ECO:0000313" key="3">
    <source>
        <dbReference type="Proteomes" id="UP001261871"/>
    </source>
</evidence>